<protein>
    <submittedName>
        <fullName evidence="1">Uncharacterized protein</fullName>
    </submittedName>
</protein>
<dbReference type="EMBL" id="AP010968">
    <property type="protein sequence ID" value="BAJ29366.1"/>
    <property type="molecule type" value="Genomic_DNA"/>
</dbReference>
<evidence type="ECO:0000313" key="1">
    <source>
        <dbReference type="EMBL" id="BAJ29366.1"/>
    </source>
</evidence>
<reference evidence="1 2" key="1">
    <citation type="journal article" date="2010" name="DNA Res.">
        <title>Genome sequence of Kitasatospora setae NBRC 14216T: an evolutionary snapshot of the family Streptomycetaceae.</title>
        <authorList>
            <person name="Ichikawa N."/>
            <person name="Oguchi A."/>
            <person name="Ikeda H."/>
            <person name="Ishikawa J."/>
            <person name="Kitani S."/>
            <person name="Watanabe Y."/>
            <person name="Nakamura S."/>
            <person name="Katano Y."/>
            <person name="Kishi E."/>
            <person name="Sasagawa M."/>
            <person name="Ankai A."/>
            <person name="Fukui S."/>
            <person name="Hashimoto Y."/>
            <person name="Kamata S."/>
            <person name="Otoguro M."/>
            <person name="Tanikawa S."/>
            <person name="Nihira T."/>
            <person name="Horinouchi S."/>
            <person name="Ohnishi Y."/>
            <person name="Hayakawa M."/>
            <person name="Kuzuyama T."/>
            <person name="Arisawa A."/>
            <person name="Nomoto F."/>
            <person name="Miura H."/>
            <person name="Takahashi Y."/>
            <person name="Fujita N."/>
        </authorList>
    </citation>
    <scope>NUCLEOTIDE SEQUENCE [LARGE SCALE GENOMIC DNA]</scope>
    <source>
        <strain evidence="2">ATCC 33774 / DSM 43861 / JCM 3304 / KCC A-0304 / NBRC 14216 / KM-6054</strain>
    </source>
</reference>
<organism evidence="1 2">
    <name type="scientific">Kitasatospora setae (strain ATCC 33774 / DSM 43861 / JCM 3304 / KCC A-0304 / NBRC 14216 / KM-6054)</name>
    <name type="common">Streptomyces setae</name>
    <dbReference type="NCBI Taxonomy" id="452652"/>
    <lineage>
        <taxon>Bacteria</taxon>
        <taxon>Bacillati</taxon>
        <taxon>Actinomycetota</taxon>
        <taxon>Actinomycetes</taxon>
        <taxon>Kitasatosporales</taxon>
        <taxon>Streptomycetaceae</taxon>
        <taxon>Kitasatospora</taxon>
    </lineage>
</organism>
<accession>E4NDT5</accession>
<gene>
    <name evidence="1" type="ordered locus">KSE_35610</name>
</gene>
<proteinExistence type="predicted"/>
<dbReference type="Proteomes" id="UP000007076">
    <property type="component" value="Chromosome"/>
</dbReference>
<dbReference type="HOGENOM" id="CLU_2302102_0_0_11"/>
<sequence>MVGFTVIGEMFRYQPTDFKRLPHLRRTVRTTVTHLAVPPAPHAVAAASSSLMVAAPAGPSRCECGLENRVQVELPEGAGSRWGWGHLRRSNRLTQSSNTS</sequence>
<dbReference type="STRING" id="452652.KSE_35610"/>
<keyword evidence="2" id="KW-1185">Reference proteome</keyword>
<evidence type="ECO:0000313" key="2">
    <source>
        <dbReference type="Proteomes" id="UP000007076"/>
    </source>
</evidence>
<dbReference type="AlphaFoldDB" id="E4NDT5"/>
<name>E4NDT5_KITSK</name>
<dbReference type="KEGG" id="ksk:KSE_35610"/>